<evidence type="ECO:0000313" key="2">
    <source>
        <dbReference type="EMBL" id="DAF61440.1"/>
    </source>
</evidence>
<keyword evidence="1" id="KW-0812">Transmembrane</keyword>
<dbReference type="EMBL" id="BK032811">
    <property type="protein sequence ID" value="DAF61440.1"/>
    <property type="molecule type" value="Genomic_DNA"/>
</dbReference>
<accession>A0A8S5TE73</accession>
<reference evidence="2" key="1">
    <citation type="journal article" date="2021" name="Proc. Natl. Acad. Sci. U.S.A.">
        <title>A Catalog of Tens of Thousands of Viruses from Human Metagenomes Reveals Hidden Associations with Chronic Diseases.</title>
        <authorList>
            <person name="Tisza M.J."/>
            <person name="Buck C.B."/>
        </authorList>
    </citation>
    <scope>NUCLEOTIDE SEQUENCE</scope>
    <source>
        <strain evidence="2">Ct3pM2</strain>
    </source>
</reference>
<name>A0A8S5TE73_9CAUD</name>
<protein>
    <submittedName>
        <fullName evidence="2">Uncharacterized protein</fullName>
    </submittedName>
</protein>
<keyword evidence="1" id="KW-1133">Transmembrane helix</keyword>
<sequence>MKRCHFNNWLAKLILAKNYTAITLFFNSFFKYDEEVYEWDNINHECIHQVQQIECFILGLIIGIIVTGLGAPWWVIPIIAFGFFYLWYGIEYLIILAFAGWDKQNDRYHDVSFEEEAHSNDTKWDYLKERLPFSWMSYIKLRSYKK</sequence>
<keyword evidence="1" id="KW-0472">Membrane</keyword>
<organism evidence="2">
    <name type="scientific">Myoviridae sp. ct3pM2</name>
    <dbReference type="NCBI Taxonomy" id="2827658"/>
    <lineage>
        <taxon>Viruses</taxon>
        <taxon>Duplodnaviria</taxon>
        <taxon>Heunggongvirae</taxon>
        <taxon>Uroviricota</taxon>
        <taxon>Caudoviricetes</taxon>
    </lineage>
</organism>
<feature type="transmembrane region" description="Helical" evidence="1">
    <location>
        <begin position="82"/>
        <end position="101"/>
    </location>
</feature>
<proteinExistence type="predicted"/>
<evidence type="ECO:0000256" key="1">
    <source>
        <dbReference type="SAM" id="Phobius"/>
    </source>
</evidence>
<feature type="transmembrane region" description="Helical" evidence="1">
    <location>
        <begin position="55"/>
        <end position="76"/>
    </location>
</feature>